<dbReference type="OMA" id="FWEMFPY"/>
<dbReference type="NCBIfam" id="TIGR00097">
    <property type="entry name" value="HMP-P_kinase"/>
    <property type="match status" value="1"/>
</dbReference>
<keyword evidence="4" id="KW-1185">Reference proteome</keyword>
<dbReference type="EMBL" id="KB467942">
    <property type="protein sequence ID" value="PCH38542.1"/>
    <property type="molecule type" value="Genomic_DNA"/>
</dbReference>
<dbReference type="SUPFAM" id="SSF48613">
    <property type="entry name" value="Heme oxygenase-like"/>
    <property type="match status" value="1"/>
</dbReference>
<dbReference type="CDD" id="cd01169">
    <property type="entry name" value="HMPP_kinase"/>
    <property type="match status" value="1"/>
</dbReference>
<dbReference type="SUPFAM" id="SSF53613">
    <property type="entry name" value="Ribokinase-like"/>
    <property type="match status" value="1"/>
</dbReference>
<dbReference type="Pfam" id="PF03070">
    <property type="entry name" value="TENA_THI-4"/>
    <property type="match status" value="1"/>
</dbReference>
<dbReference type="PANTHER" id="PTHR20858:SF17">
    <property type="entry name" value="HYDROXYMETHYLPYRIMIDINE_PHOSPHOMETHYLPYRIMIDINE KINASE THI20-RELATED"/>
    <property type="match status" value="1"/>
</dbReference>
<dbReference type="InterPro" id="IPR004305">
    <property type="entry name" value="Thiaminase-2/PQQC"/>
</dbReference>
<dbReference type="CDD" id="cd19367">
    <property type="entry name" value="TenA_C_ScTHI20-like"/>
    <property type="match status" value="1"/>
</dbReference>
<dbReference type="Gene3D" id="1.20.910.10">
    <property type="entry name" value="Heme oxygenase-like"/>
    <property type="match status" value="1"/>
</dbReference>
<dbReference type="InterPro" id="IPR029056">
    <property type="entry name" value="Ribokinase-like"/>
</dbReference>
<dbReference type="InterPro" id="IPR013749">
    <property type="entry name" value="PM/HMP-P_kinase-1"/>
</dbReference>
<feature type="domain" description="Thiaminase-2/PQQC" evidence="1">
    <location>
        <begin position="340"/>
        <end position="552"/>
    </location>
</feature>
<evidence type="ECO:0000313" key="4">
    <source>
        <dbReference type="Proteomes" id="UP000218811"/>
    </source>
</evidence>
<dbReference type="InterPro" id="IPR016084">
    <property type="entry name" value="Haem_Oase-like_multi-hlx"/>
</dbReference>
<dbReference type="PANTHER" id="PTHR20858">
    <property type="entry name" value="PHOSPHOMETHYLPYRIMIDINE KINASE"/>
    <property type="match status" value="1"/>
</dbReference>
<organism evidence="3 4">
    <name type="scientific">Wolfiporia cocos (strain MD-104)</name>
    <name type="common">Brown rot fungus</name>
    <dbReference type="NCBI Taxonomy" id="742152"/>
    <lineage>
        <taxon>Eukaryota</taxon>
        <taxon>Fungi</taxon>
        <taxon>Dikarya</taxon>
        <taxon>Basidiomycota</taxon>
        <taxon>Agaricomycotina</taxon>
        <taxon>Agaricomycetes</taxon>
        <taxon>Polyporales</taxon>
        <taxon>Phaeolaceae</taxon>
        <taxon>Wolfiporia</taxon>
    </lineage>
</organism>
<dbReference type="GO" id="GO:0008902">
    <property type="term" value="F:hydroxymethylpyrimidine kinase activity"/>
    <property type="evidence" value="ECO:0007669"/>
    <property type="project" value="TreeGrafter"/>
</dbReference>
<feature type="domain" description="Pyridoxamine kinase/Phosphomethylpyrimidine kinase" evidence="2">
    <location>
        <begin position="236"/>
        <end position="312"/>
    </location>
</feature>
<dbReference type="Proteomes" id="UP000218811">
    <property type="component" value="Unassembled WGS sequence"/>
</dbReference>
<name>A0A2H3J8G1_WOLCO</name>
<dbReference type="OrthoDB" id="10028886at2759"/>
<gene>
    <name evidence="3" type="ORF">WOLCODRAFT_136331</name>
</gene>
<dbReference type="Pfam" id="PF08543">
    <property type="entry name" value="Phos_pyr_kin"/>
    <property type="match status" value="2"/>
</dbReference>
<accession>A0A2H3J8G1</accession>
<dbReference type="GO" id="GO:0009228">
    <property type="term" value="P:thiamine biosynthetic process"/>
    <property type="evidence" value="ECO:0007669"/>
    <property type="project" value="InterPro"/>
</dbReference>
<evidence type="ECO:0000259" key="2">
    <source>
        <dbReference type="Pfam" id="PF08543"/>
    </source>
</evidence>
<dbReference type="Gene3D" id="3.40.1190.20">
    <property type="match status" value="1"/>
</dbReference>
<protein>
    <recommendedName>
        <fullName evidence="5">Phosphomethylpyrimidine kinase</fullName>
    </recommendedName>
</protein>
<dbReference type="GO" id="GO:0005829">
    <property type="term" value="C:cytosol"/>
    <property type="evidence" value="ECO:0007669"/>
    <property type="project" value="TreeGrafter"/>
</dbReference>
<evidence type="ECO:0000313" key="3">
    <source>
        <dbReference type="EMBL" id="PCH38542.1"/>
    </source>
</evidence>
<evidence type="ECO:0000259" key="1">
    <source>
        <dbReference type="Pfam" id="PF03070"/>
    </source>
</evidence>
<dbReference type="GO" id="GO:0008972">
    <property type="term" value="F:phosphomethylpyrimidine kinase activity"/>
    <property type="evidence" value="ECO:0007669"/>
    <property type="project" value="InterPro"/>
</dbReference>
<feature type="domain" description="Pyridoxamine kinase/Phosphomethylpyrimidine kinase" evidence="2">
    <location>
        <begin position="20"/>
        <end position="201"/>
    </location>
</feature>
<dbReference type="InterPro" id="IPR004399">
    <property type="entry name" value="HMP/HMP-P_kinase_dom"/>
</dbReference>
<dbReference type="STRING" id="742152.A0A2H3J8G1"/>
<sequence>MLLQNTADAPAAVLTVAGSDSSGGAGIQADLKTFTSLGCYGASVITALTAQNTTGVQAVHPSPPEFVKQQICSVLEDIEIKAIKTGMLYDAETTRTVAATLKAHYGGSLPPLVCDPVCVSTSGHTLLQPDAVDVLISDLFPLSALITPNKSEASLLLARRGLPSRVENVEDMLVASRHLLSLGPRAVLLKGGHITTTIRDVEKLVAAHPHVQVVREGLLGENMEILQIAEQDWTARTLVVDVLQELGAITLFVRPRVDSNSTHGTGCTLSAALACGLGRGMTLQEATRMAAVYTHLGIETAFPIGSGHGPLNYMHPIMMRSVPLPTAGNPHPLTRTLIESTREIWRAYVQHDFVKQLAQGVLPRECFLHFIKQDYLYLRYYARAYGLLAAKSTGFTAIEAATRTIMNIIREVSMHRSYCAQWGITEEELKSTPESPATMAYGAYIIDAGLQGDSSKLIMALAACLLGYGEVGLWLKREAEKPDSWVVIEGNPYRKWIEDYSSEHYQEAVKIGLDTIESLAVADPPSPFRFQEWRDTWERCTRLEKGFWDMSMGLL</sequence>
<reference evidence="3 4" key="1">
    <citation type="journal article" date="2012" name="Science">
        <title>The Paleozoic origin of enzymatic lignin decomposition reconstructed from 31 fungal genomes.</title>
        <authorList>
            <person name="Floudas D."/>
            <person name="Binder M."/>
            <person name="Riley R."/>
            <person name="Barry K."/>
            <person name="Blanchette R.A."/>
            <person name="Henrissat B."/>
            <person name="Martinez A.T."/>
            <person name="Otillar R."/>
            <person name="Spatafora J.W."/>
            <person name="Yadav J.S."/>
            <person name="Aerts A."/>
            <person name="Benoit I."/>
            <person name="Boyd A."/>
            <person name="Carlson A."/>
            <person name="Copeland A."/>
            <person name="Coutinho P.M."/>
            <person name="de Vries R.P."/>
            <person name="Ferreira P."/>
            <person name="Findley K."/>
            <person name="Foster B."/>
            <person name="Gaskell J."/>
            <person name="Glotzer D."/>
            <person name="Gorecki P."/>
            <person name="Heitman J."/>
            <person name="Hesse C."/>
            <person name="Hori C."/>
            <person name="Igarashi K."/>
            <person name="Jurgens J.A."/>
            <person name="Kallen N."/>
            <person name="Kersten P."/>
            <person name="Kohler A."/>
            <person name="Kuees U."/>
            <person name="Kumar T.K.A."/>
            <person name="Kuo A."/>
            <person name="LaButti K."/>
            <person name="Larrondo L.F."/>
            <person name="Lindquist E."/>
            <person name="Ling A."/>
            <person name="Lombard V."/>
            <person name="Lucas S."/>
            <person name="Lundell T."/>
            <person name="Martin R."/>
            <person name="McLaughlin D.J."/>
            <person name="Morgenstern I."/>
            <person name="Morin E."/>
            <person name="Murat C."/>
            <person name="Nagy L.G."/>
            <person name="Nolan M."/>
            <person name="Ohm R.A."/>
            <person name="Patyshakuliyeva A."/>
            <person name="Rokas A."/>
            <person name="Ruiz-Duenas F.J."/>
            <person name="Sabat G."/>
            <person name="Salamov A."/>
            <person name="Samejima M."/>
            <person name="Schmutz J."/>
            <person name="Slot J.C."/>
            <person name="St John F."/>
            <person name="Stenlid J."/>
            <person name="Sun H."/>
            <person name="Sun S."/>
            <person name="Syed K."/>
            <person name="Tsang A."/>
            <person name="Wiebenga A."/>
            <person name="Young D."/>
            <person name="Pisabarro A."/>
            <person name="Eastwood D.C."/>
            <person name="Martin F."/>
            <person name="Cullen D."/>
            <person name="Grigoriev I.V."/>
            <person name="Hibbett D.S."/>
        </authorList>
    </citation>
    <scope>NUCLEOTIDE SEQUENCE [LARGE SCALE GENOMIC DNA]</scope>
    <source>
        <strain evidence="3 4">MD-104</strain>
    </source>
</reference>
<proteinExistence type="predicted"/>
<dbReference type="AlphaFoldDB" id="A0A2H3J8G1"/>
<evidence type="ECO:0008006" key="5">
    <source>
        <dbReference type="Google" id="ProtNLM"/>
    </source>
</evidence>